<organism evidence="1 2">
    <name type="scientific">Mycolicibacterium parafortuitum</name>
    <name type="common">Mycobacterium parafortuitum</name>
    <dbReference type="NCBI Taxonomy" id="39692"/>
    <lineage>
        <taxon>Bacteria</taxon>
        <taxon>Bacillati</taxon>
        <taxon>Actinomycetota</taxon>
        <taxon>Actinomycetes</taxon>
        <taxon>Mycobacteriales</taxon>
        <taxon>Mycobacteriaceae</taxon>
        <taxon>Mycolicibacterium</taxon>
    </lineage>
</organism>
<reference evidence="1 2" key="1">
    <citation type="journal article" date="2021" name="Chemosphere">
        <title>Bioballs carrying a syntrophic Rhodococcus and Mycolicibacterium consortium for simultaneous sorption and biodegradation of fuel oil in contaminated freshwater.</title>
        <authorList>
            <person name="Naloka K."/>
            <person name="Polrit D."/>
            <person name="Muangchinda C."/>
            <person name="Thoetkiattikul H."/>
            <person name="Pinyakong O."/>
        </authorList>
    </citation>
    <scope>NUCLEOTIDE SEQUENCE [LARGE SCALE GENOMIC DNA]</scope>
    <source>
        <strain evidence="1 2">J101</strain>
    </source>
</reference>
<keyword evidence="2" id="KW-1185">Reference proteome</keyword>
<proteinExistence type="predicted"/>
<sequence>MAVVAASACSAPPAALGTRTAEVRIGDGSAERFPVVCNQYKWQWIIETSESDPGFTAIVNTGETVTAELVHLRGVDGFSGTFGRDVVGEGTARVDNGVFHISGTAFGGTEDDPAAMLDRDFSIRTDC</sequence>
<dbReference type="Proteomes" id="UP001289645">
    <property type="component" value="Unassembled WGS sequence"/>
</dbReference>
<name>A0ACC6MGN1_MYCPF</name>
<accession>A0ACC6MGN1</accession>
<gene>
    <name evidence="1" type="ORF">OHX15_10295</name>
</gene>
<dbReference type="EMBL" id="JAOXLN010000008">
    <property type="protein sequence ID" value="MDZ5085776.1"/>
    <property type="molecule type" value="Genomic_DNA"/>
</dbReference>
<evidence type="ECO:0000313" key="2">
    <source>
        <dbReference type="Proteomes" id="UP001289645"/>
    </source>
</evidence>
<keyword evidence="1" id="KW-0449">Lipoprotein</keyword>
<comment type="caution">
    <text evidence="1">The sequence shown here is derived from an EMBL/GenBank/DDBJ whole genome shotgun (WGS) entry which is preliminary data.</text>
</comment>
<evidence type="ECO:0000313" key="1">
    <source>
        <dbReference type="EMBL" id="MDZ5085776.1"/>
    </source>
</evidence>
<protein>
    <submittedName>
        <fullName evidence="1">Lipoprotein LpqH</fullName>
    </submittedName>
</protein>